<evidence type="ECO:0000313" key="3">
    <source>
        <dbReference type="Proteomes" id="UP000433945"/>
    </source>
</evidence>
<keyword evidence="1" id="KW-0732">Signal</keyword>
<organism evidence="2 3">
    <name type="scientific">Flavobacterium rakeshii</name>
    <dbReference type="NCBI Taxonomy" id="1038845"/>
    <lineage>
        <taxon>Bacteria</taxon>
        <taxon>Pseudomonadati</taxon>
        <taxon>Bacteroidota</taxon>
        <taxon>Flavobacteriia</taxon>
        <taxon>Flavobacteriales</taxon>
        <taxon>Flavobacteriaceae</taxon>
        <taxon>Flavobacterium</taxon>
    </lineage>
</organism>
<protein>
    <recommendedName>
        <fullName evidence="4">DUF4595 domain-containing protein</fullName>
    </recommendedName>
</protein>
<gene>
    <name evidence="2" type="ORF">GN157_05045</name>
</gene>
<dbReference type="EMBL" id="WOWP01000013">
    <property type="protein sequence ID" value="MUV03070.1"/>
    <property type="molecule type" value="Genomic_DNA"/>
</dbReference>
<proteinExistence type="predicted"/>
<dbReference type="AlphaFoldDB" id="A0A6N8HB26"/>
<evidence type="ECO:0000313" key="2">
    <source>
        <dbReference type="EMBL" id="MUV03070.1"/>
    </source>
</evidence>
<name>A0A6N8HB26_9FLAO</name>
<accession>A0A6N8HB26</accession>
<evidence type="ECO:0000256" key="1">
    <source>
        <dbReference type="SAM" id="SignalP"/>
    </source>
</evidence>
<sequence>MKLRLFFLAAFVSLASCSSDDDGNPANEIPTPVVKNLKDITYKNALGETREITKYEDNKLKERILYDQGVIFHTEIFAYNEDGYLVSGVYTADDDGVNQYVSYDDSGRITQITNDFTYMGIVGNTTTSVVDYSETGVINVTKTTVQGENEELDYFKYFLTAEGRVYEIALVNDDELSYIYKVDYDGDNVAVVYSYRDGDTGAYLNTSTLSYDNETEVKGEFVHINSNRFGDNKANYVIYREDAIPNVSEQYLIGNVSNGQANYIGEITYEFDEDGYPIKQLSYLLGQENPLSQYIITYE</sequence>
<dbReference type="Proteomes" id="UP000433945">
    <property type="component" value="Unassembled WGS sequence"/>
</dbReference>
<dbReference type="PROSITE" id="PS51257">
    <property type="entry name" value="PROKAR_LIPOPROTEIN"/>
    <property type="match status" value="1"/>
</dbReference>
<comment type="caution">
    <text evidence="2">The sequence shown here is derived from an EMBL/GenBank/DDBJ whole genome shotgun (WGS) entry which is preliminary data.</text>
</comment>
<dbReference type="RefSeq" id="WP_157482017.1">
    <property type="nucleotide sequence ID" value="NZ_WOWP01000013.1"/>
</dbReference>
<reference evidence="2 3" key="1">
    <citation type="submission" date="2019-12" db="EMBL/GenBank/DDBJ databases">
        <authorList>
            <person name="Sun J.-Q."/>
        </authorList>
    </citation>
    <scope>NUCLEOTIDE SEQUENCE [LARGE SCALE GENOMIC DNA]</scope>
    <source>
        <strain evidence="2 3">JCM 17928</strain>
    </source>
</reference>
<feature type="signal peptide" evidence="1">
    <location>
        <begin position="1"/>
        <end position="18"/>
    </location>
</feature>
<feature type="chain" id="PRO_5027064291" description="DUF4595 domain-containing protein" evidence="1">
    <location>
        <begin position="19"/>
        <end position="299"/>
    </location>
</feature>
<evidence type="ECO:0008006" key="4">
    <source>
        <dbReference type="Google" id="ProtNLM"/>
    </source>
</evidence>
<keyword evidence="3" id="KW-1185">Reference proteome</keyword>